<organism evidence="4 5">
    <name type="scientific">Psychrobacillus insolitus</name>
    <dbReference type="NCBI Taxonomy" id="1461"/>
    <lineage>
        <taxon>Bacteria</taxon>
        <taxon>Bacillati</taxon>
        <taxon>Bacillota</taxon>
        <taxon>Bacilli</taxon>
        <taxon>Bacillales</taxon>
        <taxon>Bacillaceae</taxon>
        <taxon>Psychrobacillus</taxon>
    </lineage>
</organism>
<comment type="caution">
    <text evidence="4">The sequence shown here is derived from an EMBL/GenBank/DDBJ whole genome shotgun (WGS) entry which is preliminary data.</text>
</comment>
<evidence type="ECO:0000313" key="5">
    <source>
        <dbReference type="Proteomes" id="UP000248646"/>
    </source>
</evidence>
<dbReference type="AlphaFoldDB" id="A0A2W7MJC2"/>
<evidence type="ECO:0000256" key="1">
    <source>
        <dbReference type="ARBA" id="ARBA00007448"/>
    </source>
</evidence>
<dbReference type="InterPro" id="IPR050747">
    <property type="entry name" value="Mitochondrial_chaperone_BCS1"/>
</dbReference>
<keyword evidence="2" id="KW-0547">Nucleotide-binding</keyword>
<dbReference type="SUPFAM" id="SSF52540">
    <property type="entry name" value="P-loop containing nucleoside triphosphate hydrolases"/>
    <property type="match status" value="1"/>
</dbReference>
<dbReference type="RefSeq" id="WP_111437927.1">
    <property type="nucleotide sequence ID" value="NZ_QKZI01000001.1"/>
</dbReference>
<sequence length="424" mass="49024">MTDQILFSHMEDYRHSLPNYEDFALVSKRIIQKLSDHKPGDWKHIDIGESIMQLDANLLEMMEKNLIAYESLAFIFETKPQGKIISKSQMTFESKLEIVETFENKLIYFTQHDVAMTLAFNFSTSHSWPEYHLFSTSSESTLHFLNEVNEKLRQLLMQSITYLVDTENGVQRRNYGEQATVNREDVLLSEGIKQDIFRSIDEFFKEDGHFFKDYGLPYKRGILLYGSPGNGKTTLVKSITGSTKAPVIYWQITEFTGSHSVQEVFGIVTRLAPAILVIEDIDSMPEFTRSVFLNTLDGAQSREGLFIIGTTNYPEKIDPALINRAGRFDRAYEIPSPTQKVREDYIRKLDIKHIFSDGQFNDMAKRSKGLSMSQLNELYMSVALNWHYDGELAYEKRIDELIKQNKRSIKNEWEKDENSIGFNG</sequence>
<proteinExistence type="inferred from homology"/>
<dbReference type="InterPro" id="IPR003593">
    <property type="entry name" value="AAA+_ATPase"/>
</dbReference>
<dbReference type="GO" id="GO:0016887">
    <property type="term" value="F:ATP hydrolysis activity"/>
    <property type="evidence" value="ECO:0007669"/>
    <property type="project" value="InterPro"/>
</dbReference>
<dbReference type="OrthoDB" id="9806903at2"/>
<evidence type="ECO:0000313" key="4">
    <source>
        <dbReference type="EMBL" id="PZX07247.1"/>
    </source>
</evidence>
<dbReference type="InterPro" id="IPR003960">
    <property type="entry name" value="ATPase_AAA_CS"/>
</dbReference>
<dbReference type="InterPro" id="IPR003959">
    <property type="entry name" value="ATPase_AAA_core"/>
</dbReference>
<gene>
    <name evidence="4" type="ORF">C7437_101358</name>
</gene>
<dbReference type="GO" id="GO:0005524">
    <property type="term" value="F:ATP binding"/>
    <property type="evidence" value="ECO:0007669"/>
    <property type="project" value="UniProtKB-KW"/>
</dbReference>
<accession>A0A2W7MJC2</accession>
<dbReference type="SMART" id="SM00382">
    <property type="entry name" value="AAA"/>
    <property type="match status" value="1"/>
</dbReference>
<dbReference type="CDD" id="cd19481">
    <property type="entry name" value="RecA-like_protease"/>
    <property type="match status" value="1"/>
</dbReference>
<dbReference type="InterPro" id="IPR027417">
    <property type="entry name" value="P-loop_NTPase"/>
</dbReference>
<keyword evidence="5" id="KW-1185">Reference proteome</keyword>
<evidence type="ECO:0000256" key="2">
    <source>
        <dbReference type="RuleBase" id="RU003651"/>
    </source>
</evidence>
<comment type="similarity">
    <text evidence="1">Belongs to the AAA ATPase family. BCS1 subfamily.</text>
</comment>
<keyword evidence="2" id="KW-0067">ATP-binding</keyword>
<dbReference type="PROSITE" id="PS00674">
    <property type="entry name" value="AAA"/>
    <property type="match status" value="1"/>
</dbReference>
<dbReference type="Gene3D" id="3.40.50.300">
    <property type="entry name" value="P-loop containing nucleotide triphosphate hydrolases"/>
    <property type="match status" value="1"/>
</dbReference>
<name>A0A2W7MJC2_9BACI</name>
<dbReference type="Proteomes" id="UP000248646">
    <property type="component" value="Unassembled WGS sequence"/>
</dbReference>
<reference evidence="4 5" key="1">
    <citation type="submission" date="2018-06" db="EMBL/GenBank/DDBJ databases">
        <title>Genomic Encyclopedia of Type Strains, Phase IV (KMG-IV): sequencing the most valuable type-strain genomes for metagenomic binning, comparative biology and taxonomic classification.</title>
        <authorList>
            <person name="Goeker M."/>
        </authorList>
    </citation>
    <scope>NUCLEOTIDE SEQUENCE [LARGE SCALE GENOMIC DNA]</scope>
    <source>
        <strain evidence="4 5">DSM 5</strain>
    </source>
</reference>
<evidence type="ECO:0000259" key="3">
    <source>
        <dbReference type="SMART" id="SM00382"/>
    </source>
</evidence>
<feature type="domain" description="AAA+ ATPase" evidence="3">
    <location>
        <begin position="218"/>
        <end position="338"/>
    </location>
</feature>
<dbReference type="PANTHER" id="PTHR23070">
    <property type="entry name" value="BCS1 AAA-TYPE ATPASE"/>
    <property type="match status" value="1"/>
</dbReference>
<protein>
    <submittedName>
        <fullName evidence="4">ATPase family protein associated with various cellular activities (AAA)</fullName>
    </submittedName>
</protein>
<dbReference type="EMBL" id="QKZI01000001">
    <property type="protein sequence ID" value="PZX07247.1"/>
    <property type="molecule type" value="Genomic_DNA"/>
</dbReference>
<dbReference type="Pfam" id="PF00004">
    <property type="entry name" value="AAA"/>
    <property type="match status" value="1"/>
</dbReference>